<evidence type="ECO:0000256" key="2">
    <source>
        <dbReference type="SAM" id="MobiDB-lite"/>
    </source>
</evidence>
<dbReference type="InterPro" id="IPR029039">
    <property type="entry name" value="Flavoprotein-like_sf"/>
</dbReference>
<accession>A0A6C1E5L2</accession>
<protein>
    <submittedName>
        <fullName evidence="4">Flavodoxin-like fold protein</fullName>
    </submittedName>
</protein>
<evidence type="ECO:0000259" key="3">
    <source>
        <dbReference type="PROSITE" id="PS50902"/>
    </source>
</evidence>
<dbReference type="AlphaFoldDB" id="A0A6C1E5L2"/>
<dbReference type="PROSITE" id="PS50902">
    <property type="entry name" value="FLAVODOXIN_LIKE"/>
    <property type="match status" value="1"/>
</dbReference>
<dbReference type="SUPFAM" id="SSF52218">
    <property type="entry name" value="Flavoproteins"/>
    <property type="match status" value="1"/>
</dbReference>
<dbReference type="Proteomes" id="UP000501346">
    <property type="component" value="Chromosome SeIV-SeII"/>
</dbReference>
<dbReference type="InterPro" id="IPR008254">
    <property type="entry name" value="Flavodoxin/NO_synth"/>
</dbReference>
<dbReference type="FunFam" id="3.40.50.360:FF:000001">
    <property type="entry name" value="NAD(P)H dehydrogenase (Quinone) FQR1-like"/>
    <property type="match status" value="1"/>
</dbReference>
<dbReference type="PANTHER" id="PTHR30546">
    <property type="entry name" value="FLAVODOXIN-RELATED PROTEIN WRBA-RELATED"/>
    <property type="match status" value="1"/>
</dbReference>
<sequence>MPKVAILIYSVDDTIATLAENEKKGIEIAGGKAEIFQVPDVSSSSSSDKEQDDDDDEGKVKKTNADFSYKILTRETLVEHDYYLFGIPAKFGNFPVEWKTFWDSNTGGLWAKGSLHGKIAGLFVSGAISGKGDTEMCIMNAMSTLVHHGIIYVPLGYKNAYKELTDTDDVNGSCAWGAGCVSGVDGDRPPSVSELKVHQLQGRAFYERIRDL</sequence>
<dbReference type="GO" id="GO:0010181">
    <property type="term" value="F:FMN binding"/>
    <property type="evidence" value="ECO:0007669"/>
    <property type="project" value="InterPro"/>
</dbReference>
<proteinExistence type="inferred from homology"/>
<evidence type="ECO:0000313" key="5">
    <source>
        <dbReference type="Proteomes" id="UP000501346"/>
    </source>
</evidence>
<dbReference type="GO" id="GO:0016020">
    <property type="term" value="C:membrane"/>
    <property type="evidence" value="ECO:0007669"/>
    <property type="project" value="TreeGrafter"/>
</dbReference>
<organism evidence="4 5">
    <name type="scientific">Saccharomyces pastorianus</name>
    <name type="common">Lager yeast</name>
    <name type="synonym">Saccharomyces cerevisiae x Saccharomyces eubayanus</name>
    <dbReference type="NCBI Taxonomy" id="27292"/>
    <lineage>
        <taxon>Eukaryota</taxon>
        <taxon>Fungi</taxon>
        <taxon>Dikarya</taxon>
        <taxon>Ascomycota</taxon>
        <taxon>Saccharomycotina</taxon>
        <taxon>Saccharomycetes</taxon>
        <taxon>Saccharomycetales</taxon>
        <taxon>Saccharomycetaceae</taxon>
        <taxon>Saccharomyces</taxon>
    </lineage>
</organism>
<dbReference type="Gene3D" id="3.40.50.360">
    <property type="match status" value="1"/>
</dbReference>
<evidence type="ECO:0000313" key="4">
    <source>
        <dbReference type="EMBL" id="QID84231.1"/>
    </source>
</evidence>
<feature type="domain" description="Flavodoxin-like" evidence="3">
    <location>
        <begin position="4"/>
        <end position="205"/>
    </location>
</feature>
<reference evidence="4 5" key="1">
    <citation type="journal article" date="2019" name="BMC Genomics">
        <title>Chromosome level assembly and comparative genome analysis confirm lager-brewing yeasts originated from a single hybridization.</title>
        <authorList>
            <person name="Salazar A.N."/>
            <person name="Gorter de Vries A.R."/>
            <person name="van den Broek M."/>
            <person name="Brouwers N."/>
            <person name="de la Torre Cortes P."/>
            <person name="Kuijpers N.G.A."/>
            <person name="Daran J.G."/>
            <person name="Abeel T."/>
        </authorList>
    </citation>
    <scope>NUCLEOTIDE SEQUENCE [LARGE SCALE GENOMIC DNA]</scope>
    <source>
        <strain evidence="4 5">CBS 1483</strain>
    </source>
</reference>
<dbReference type="GO" id="GO:0016491">
    <property type="term" value="F:oxidoreductase activity"/>
    <property type="evidence" value="ECO:0007669"/>
    <property type="project" value="TreeGrafter"/>
</dbReference>
<gene>
    <name evidence="4" type="primary">RFS1_2</name>
    <name evidence="4" type="ORF">GRS66_006727</name>
</gene>
<keyword evidence="5" id="KW-1185">Reference proteome</keyword>
<dbReference type="OrthoDB" id="504689at2759"/>
<comment type="similarity">
    <text evidence="1">Belongs to the WrbA family.</text>
</comment>
<name>A0A6C1E5L2_SACPS</name>
<dbReference type="PANTHER" id="PTHR30546:SF23">
    <property type="entry name" value="FLAVOPROTEIN-LIKE PROTEIN YCP4-RELATED"/>
    <property type="match status" value="1"/>
</dbReference>
<dbReference type="GO" id="GO:0032126">
    <property type="term" value="C:eisosome"/>
    <property type="evidence" value="ECO:0007669"/>
    <property type="project" value="UniProtKB-ARBA"/>
</dbReference>
<dbReference type="EMBL" id="CP049001">
    <property type="protein sequence ID" value="QID84231.1"/>
    <property type="molecule type" value="Genomic_DNA"/>
</dbReference>
<feature type="region of interest" description="Disordered" evidence="2">
    <location>
        <begin position="39"/>
        <end position="60"/>
    </location>
</feature>
<dbReference type="GO" id="GO:0160020">
    <property type="term" value="P:positive regulation of ferroptosis"/>
    <property type="evidence" value="ECO:0007669"/>
    <property type="project" value="UniProtKB-ARBA"/>
</dbReference>
<evidence type="ECO:0000256" key="1">
    <source>
        <dbReference type="ARBA" id="ARBA00006961"/>
    </source>
</evidence>